<dbReference type="RefSeq" id="WP_121921121.1">
    <property type="nucleotide sequence ID" value="NZ_CP034145.1"/>
</dbReference>
<dbReference type="EMBL" id="CP034145">
    <property type="protein sequence ID" value="AZH24041.1"/>
    <property type="molecule type" value="Genomic_DNA"/>
</dbReference>
<evidence type="ECO:0000259" key="2">
    <source>
        <dbReference type="Pfam" id="PF18069"/>
    </source>
</evidence>
<evidence type="ECO:0000313" key="4">
    <source>
        <dbReference type="EMBL" id="AZH24041.1"/>
    </source>
</evidence>
<dbReference type="Gene3D" id="3.30.1360.190">
    <property type="match status" value="1"/>
</dbReference>
<protein>
    <submittedName>
        <fullName evidence="5">Uncharacterized protein</fullName>
    </submittedName>
</protein>
<organism evidence="5 6">
    <name type="scientific">Haloplanus aerogenes</name>
    <dbReference type="NCBI Taxonomy" id="660522"/>
    <lineage>
        <taxon>Archaea</taxon>
        <taxon>Methanobacteriati</taxon>
        <taxon>Methanobacteriota</taxon>
        <taxon>Stenosarchaea group</taxon>
        <taxon>Halobacteria</taxon>
        <taxon>Halobacteriales</taxon>
        <taxon>Haloferacaceae</taxon>
        <taxon>Haloplanus</taxon>
    </lineage>
</organism>
<dbReference type="InterPro" id="IPR041346">
    <property type="entry name" value="DR2241_Fer4"/>
</dbReference>
<sequence>MAGARADPTPADALREAAAADGVDFDGLRAARDDDGFRVAVPEASYDGLSAAEFDDAVERHRAYAENWLFWHQHAPQNPAEWAFLRWVEHADDLSVPERHDRLRDGGLDREWGQLAIEAHIEDGRRRYELRHVDDTALDDLTTYTDPYEARRLRKTDDDGDYRPLSTAPTLAHGWAFVDLDPDALVRAAEGFYPATVANWHREREGDLDVTHWHETVSRQTGIYGVVQTWDRGEGHDHVNRVAEACCVDSQCLKRREWDYDAETPLDVARGDGVFPCREPCSLVIATARKWTRLESEQSRTYEFDLTPSEKEQIETIIDAVADGRIDEIREADTSDGANRYRARYLRAKLFDDEGNLCGVPTDGDDR</sequence>
<name>A0A3M0CWH1_9EURY</name>
<evidence type="ECO:0000313" key="5">
    <source>
        <dbReference type="EMBL" id="RMB13185.1"/>
    </source>
</evidence>
<dbReference type="OrthoDB" id="194676at2157"/>
<evidence type="ECO:0000313" key="7">
    <source>
        <dbReference type="Proteomes" id="UP000282007"/>
    </source>
</evidence>
<reference evidence="4 7" key="2">
    <citation type="submission" date="2018-07" db="EMBL/GenBank/DDBJ databases">
        <title>Genome sequences of Haloplanus aerogenes JCM 16430T.</title>
        <authorList>
            <person name="Kim Y.B."/>
            <person name="Roh S.W."/>
        </authorList>
    </citation>
    <scope>NUCLEOTIDE SEQUENCE [LARGE SCALE GENOMIC DNA]</scope>
    <source>
        <strain evidence="4 7">JCM 16430</strain>
    </source>
</reference>
<dbReference type="Proteomes" id="UP000277326">
    <property type="component" value="Unassembled WGS sequence"/>
</dbReference>
<evidence type="ECO:0000259" key="3">
    <source>
        <dbReference type="Pfam" id="PF24039"/>
    </source>
</evidence>
<dbReference type="Pfam" id="PF24039">
    <property type="entry name" value="DUF7348"/>
    <property type="match status" value="1"/>
</dbReference>
<evidence type="ECO:0000313" key="6">
    <source>
        <dbReference type="Proteomes" id="UP000277326"/>
    </source>
</evidence>
<dbReference type="AlphaFoldDB" id="A0A3M0CWH1"/>
<reference evidence="5" key="3">
    <citation type="submission" date="2018-10" db="EMBL/GenBank/DDBJ databases">
        <authorList>
            <person name="Whitman W."/>
            <person name="Huntemann M."/>
            <person name="Clum A."/>
            <person name="Pillay M."/>
            <person name="Palaniappan K."/>
            <person name="Varghese N."/>
            <person name="Mikhailova N."/>
            <person name="Stamatis D."/>
            <person name="Reddy T."/>
            <person name="Daum C."/>
            <person name="Shapiro N."/>
            <person name="Ivanova N."/>
            <person name="Kyrpides N."/>
            <person name="Woyke T."/>
        </authorList>
    </citation>
    <scope>NUCLEOTIDE SEQUENCE</scope>
    <source>
        <strain evidence="5">CGMCC 1.10124</strain>
    </source>
</reference>
<proteinExistence type="predicted"/>
<feature type="domain" description="DR2241 stabilising" evidence="2">
    <location>
        <begin position="96"/>
        <end position="204"/>
    </location>
</feature>
<reference evidence="5 6" key="1">
    <citation type="journal article" date="2015" name="Stand. Genomic Sci.">
        <title>Genomic Encyclopedia of Bacterial and Archaeal Type Strains, Phase III: the genomes of soil and plant-associated and newly described type strains.</title>
        <authorList>
            <person name="Whitman W.B."/>
            <person name="Woyke T."/>
            <person name="Klenk H.P."/>
            <person name="Zhou Y."/>
            <person name="Lilburn T.G."/>
            <person name="Beck B.J."/>
            <person name="De Vos P."/>
            <person name="Vandamme P."/>
            <person name="Eisen J.A."/>
            <person name="Garrity G."/>
            <person name="Hugenholtz P."/>
            <person name="Kyrpides N.C."/>
        </authorList>
    </citation>
    <scope>NUCLEOTIDE SEQUENCE [LARGE SCALE GENOMIC DNA]</scope>
    <source>
        <strain evidence="5 6">CGMCC 1.10124</strain>
    </source>
</reference>
<dbReference type="Pfam" id="PF18009">
    <property type="entry name" value="Fer4_23"/>
    <property type="match status" value="1"/>
</dbReference>
<dbReference type="GeneID" id="38469825"/>
<feature type="domain" description="DUF7348" evidence="3">
    <location>
        <begin position="8"/>
        <end position="75"/>
    </location>
</feature>
<dbReference type="KEGG" id="haer:DU502_01025"/>
<evidence type="ECO:0000259" key="1">
    <source>
        <dbReference type="Pfam" id="PF18009"/>
    </source>
</evidence>
<dbReference type="InterPro" id="IPR055772">
    <property type="entry name" value="DUF7348"/>
</dbReference>
<accession>A0A3M0CWH1</accession>
<keyword evidence="7" id="KW-1185">Reference proteome</keyword>
<dbReference type="Proteomes" id="UP000282007">
    <property type="component" value="Chromosome"/>
</dbReference>
<gene>
    <name evidence="5" type="ORF">ATH50_2517</name>
    <name evidence="4" type="ORF">DU502_01025</name>
</gene>
<feature type="domain" description="DR2241 4Fe-4S iron-sulfur cluster binding" evidence="1">
    <location>
        <begin position="205"/>
        <end position="290"/>
    </location>
</feature>
<dbReference type="Pfam" id="PF18069">
    <property type="entry name" value="DR2241"/>
    <property type="match status" value="1"/>
</dbReference>
<dbReference type="Gene3D" id="3.30.70.2320">
    <property type="match status" value="1"/>
</dbReference>
<dbReference type="EMBL" id="REFS01000005">
    <property type="protein sequence ID" value="RMB13185.1"/>
    <property type="molecule type" value="Genomic_DNA"/>
</dbReference>
<dbReference type="InterPro" id="IPR041181">
    <property type="entry name" value="DR2241_middle"/>
</dbReference>